<comment type="similarity">
    <text evidence="1">Belongs to the thioesterase family.</text>
</comment>
<dbReference type="InterPro" id="IPR001031">
    <property type="entry name" value="Thioesterase"/>
</dbReference>
<gene>
    <name evidence="3" type="ORF">D5071_05720</name>
</gene>
<protein>
    <submittedName>
        <fullName evidence="3">Thioesterase</fullName>
    </submittedName>
</protein>
<dbReference type="PANTHER" id="PTHR11487:SF0">
    <property type="entry name" value="S-ACYL FATTY ACID SYNTHASE THIOESTERASE, MEDIUM CHAIN"/>
    <property type="match status" value="1"/>
</dbReference>
<evidence type="ECO:0000313" key="3">
    <source>
        <dbReference type="EMBL" id="RJL53460.1"/>
    </source>
</evidence>
<proteinExistence type="inferred from homology"/>
<accession>A0A419AZ09</accession>
<dbReference type="GO" id="GO:0008610">
    <property type="term" value="P:lipid biosynthetic process"/>
    <property type="evidence" value="ECO:0007669"/>
    <property type="project" value="TreeGrafter"/>
</dbReference>
<organism evidence="3 4">
    <name type="scientific">Pectobacterium carotovorum</name>
    <name type="common">Erwinia carotovora</name>
    <dbReference type="NCBI Taxonomy" id="554"/>
    <lineage>
        <taxon>Bacteria</taxon>
        <taxon>Pseudomonadati</taxon>
        <taxon>Pseudomonadota</taxon>
        <taxon>Gammaproteobacteria</taxon>
        <taxon>Enterobacterales</taxon>
        <taxon>Pectobacteriaceae</taxon>
        <taxon>Pectobacterium</taxon>
    </lineage>
</organism>
<dbReference type="InterPro" id="IPR012223">
    <property type="entry name" value="TEII"/>
</dbReference>
<evidence type="ECO:0000313" key="4">
    <source>
        <dbReference type="Proteomes" id="UP000283655"/>
    </source>
</evidence>
<dbReference type="Proteomes" id="UP000283655">
    <property type="component" value="Unassembled WGS sequence"/>
</dbReference>
<dbReference type="SUPFAM" id="SSF53474">
    <property type="entry name" value="alpha/beta-Hydrolases"/>
    <property type="match status" value="1"/>
</dbReference>
<feature type="domain" description="Thioesterase" evidence="2">
    <location>
        <begin position="16"/>
        <end position="235"/>
    </location>
</feature>
<name>A0A419AZ09_PECCA</name>
<dbReference type="RefSeq" id="WP_119873114.1">
    <property type="nucleotide sequence ID" value="NZ_QZDH01000009.1"/>
</dbReference>
<reference evidence="3 4" key="1">
    <citation type="submission" date="2018-09" db="EMBL/GenBank/DDBJ databases">
        <title>Phylogenetic diversity of Pectobacterium and Dickeya strains causing blackleg disease of potato in Morocco.</title>
        <authorList>
            <person name="Oulghazi S."/>
            <person name="Moumni M."/>
            <person name="Faure D."/>
        </authorList>
    </citation>
    <scope>NUCLEOTIDE SEQUENCE [LARGE SCALE GENOMIC DNA]</scope>
    <source>
        <strain evidence="3 4">S1.15.11.2D</strain>
    </source>
</reference>
<comment type="caution">
    <text evidence="3">The sequence shown here is derived from an EMBL/GenBank/DDBJ whole genome shotgun (WGS) entry which is preliminary data.</text>
</comment>
<evidence type="ECO:0000256" key="1">
    <source>
        <dbReference type="ARBA" id="ARBA00007169"/>
    </source>
</evidence>
<sequence>MYLSPVRNNRADSVILFIPHAGSCGEAYMPWFRYFSQHADCRYLQLPARGARREDVMPDSIQSMADLIMPELENLMGKKIVFFGHSMGGLIAFELACKMESYWDKPAHALFISGCRAPDEPIIRSLTGLGDKQLIRELAGMGGTETFLLEQPELLYPFLATLRQDICLCEKYVSPISEPLRTPIHILWGTEDDLITQKMIDGWRRFSSGENIAFYPHKGDHFYHHQQSENVMRLICEVLTPVGNN</sequence>
<evidence type="ECO:0000259" key="2">
    <source>
        <dbReference type="Pfam" id="PF00975"/>
    </source>
</evidence>
<dbReference type="PANTHER" id="PTHR11487">
    <property type="entry name" value="THIOESTERASE"/>
    <property type="match status" value="1"/>
</dbReference>
<dbReference type="EMBL" id="QZDH01000009">
    <property type="protein sequence ID" value="RJL53460.1"/>
    <property type="molecule type" value="Genomic_DNA"/>
</dbReference>
<dbReference type="Gene3D" id="3.40.50.1820">
    <property type="entry name" value="alpha/beta hydrolase"/>
    <property type="match status" value="1"/>
</dbReference>
<dbReference type="AlphaFoldDB" id="A0A419AZ09"/>
<dbReference type="InterPro" id="IPR029058">
    <property type="entry name" value="AB_hydrolase_fold"/>
</dbReference>
<dbReference type="Pfam" id="PF00975">
    <property type="entry name" value="Thioesterase"/>
    <property type="match status" value="1"/>
</dbReference>